<keyword evidence="2" id="KW-1185">Reference proteome</keyword>
<dbReference type="SUPFAM" id="SSF56784">
    <property type="entry name" value="HAD-like"/>
    <property type="match status" value="1"/>
</dbReference>
<dbReference type="Gene3D" id="3.90.1470.20">
    <property type="match status" value="1"/>
</dbReference>
<organism evidence="1 2">
    <name type="scientific">Ancylobacter vacuolatus</name>
    <dbReference type="NCBI Taxonomy" id="223389"/>
    <lineage>
        <taxon>Bacteria</taxon>
        <taxon>Pseudomonadati</taxon>
        <taxon>Pseudomonadota</taxon>
        <taxon>Alphaproteobacteria</taxon>
        <taxon>Hyphomicrobiales</taxon>
        <taxon>Xanthobacteraceae</taxon>
        <taxon>Ancylobacter</taxon>
    </lineage>
</organism>
<proteinExistence type="predicted"/>
<evidence type="ECO:0000313" key="2">
    <source>
        <dbReference type="Proteomes" id="UP001238467"/>
    </source>
</evidence>
<dbReference type="Pfam" id="PF12710">
    <property type="entry name" value="HAD"/>
    <property type="match status" value="1"/>
</dbReference>
<reference evidence="1 2" key="1">
    <citation type="submission" date="2023-07" db="EMBL/GenBank/DDBJ databases">
        <title>Genomic Encyclopedia of Type Strains, Phase IV (KMG-IV): sequencing the most valuable type-strain genomes for metagenomic binning, comparative biology and taxonomic classification.</title>
        <authorList>
            <person name="Goeker M."/>
        </authorList>
    </citation>
    <scope>NUCLEOTIDE SEQUENCE [LARGE SCALE GENOMIC DNA]</scope>
    <source>
        <strain evidence="1 2">DSM 1277</strain>
    </source>
</reference>
<dbReference type="RefSeq" id="WP_307063574.1">
    <property type="nucleotide sequence ID" value="NZ_JAUSUH010000012.1"/>
</dbReference>
<dbReference type="EMBL" id="JAUSUH010000012">
    <property type="protein sequence ID" value="MDQ0349666.1"/>
    <property type="molecule type" value="Genomic_DNA"/>
</dbReference>
<accession>A0ABU0DMJ9</accession>
<evidence type="ECO:0000313" key="1">
    <source>
        <dbReference type="EMBL" id="MDQ0349666.1"/>
    </source>
</evidence>
<name>A0ABU0DMJ9_9HYPH</name>
<dbReference type="InterPro" id="IPR023214">
    <property type="entry name" value="HAD_sf"/>
</dbReference>
<dbReference type="InterPro" id="IPR036412">
    <property type="entry name" value="HAD-like_sf"/>
</dbReference>
<dbReference type="Gene3D" id="3.40.50.1000">
    <property type="entry name" value="HAD superfamily/HAD-like"/>
    <property type="match status" value="1"/>
</dbReference>
<protein>
    <submittedName>
        <fullName evidence="1">2,3-diketo-5-methylthio-1-phosphopentane phosphatase</fullName>
    </submittedName>
</protein>
<dbReference type="Proteomes" id="UP001238467">
    <property type="component" value="Unassembled WGS sequence"/>
</dbReference>
<dbReference type="PANTHER" id="PTHR43344:SF21">
    <property type="entry name" value="POLYOL PHOSPHATE PHOSPHATASE PYP1"/>
    <property type="match status" value="1"/>
</dbReference>
<comment type="caution">
    <text evidence="1">The sequence shown here is derived from an EMBL/GenBank/DDBJ whole genome shotgun (WGS) entry which is preliminary data.</text>
</comment>
<gene>
    <name evidence="1" type="ORF">J2S76_004117</name>
</gene>
<dbReference type="PANTHER" id="PTHR43344">
    <property type="entry name" value="PHOSPHOSERINE PHOSPHATASE"/>
    <property type="match status" value="1"/>
</dbReference>
<dbReference type="InterPro" id="IPR050582">
    <property type="entry name" value="HAD-like_SerB"/>
</dbReference>
<dbReference type="NCBIfam" id="TIGR01488">
    <property type="entry name" value="HAD-SF-IB"/>
    <property type="match status" value="1"/>
</dbReference>
<sequence>MTDRLNILLDFDGTISRHDTTDLILSAFADPQWHDIEREWVTGRIGSRACMSQQVALMQASPAALDRLVDGIEVDAHLPQLVDVCRDKGVALTIVSDGFDRVIARVLDRFGLRVRVVANRLVGLPQGRWGLEFPHAAPYCEAGTCKCLSASARSGSTILVGDGRSDFCVAEAASVVFAKAKLAEHCRLNGIPFLPLPHLGAVAHWLADATLPLTTQGTL</sequence>